<gene>
    <name evidence="5" type="ORF">KTC_21960</name>
</gene>
<dbReference type="InterPro" id="IPR036388">
    <property type="entry name" value="WH-like_DNA-bd_sf"/>
</dbReference>
<proteinExistence type="predicted"/>
<dbReference type="PANTHER" id="PTHR43132:SF6">
    <property type="entry name" value="HTH-TYPE TRANSCRIPTIONAL REPRESSOR CZRA"/>
    <property type="match status" value="1"/>
</dbReference>
<dbReference type="PANTHER" id="PTHR43132">
    <property type="entry name" value="ARSENICAL RESISTANCE OPERON REPRESSOR ARSR-RELATED"/>
    <property type="match status" value="1"/>
</dbReference>
<dbReference type="InterPro" id="IPR036390">
    <property type="entry name" value="WH_DNA-bd_sf"/>
</dbReference>
<keyword evidence="1" id="KW-0805">Transcription regulation</keyword>
<evidence type="ECO:0000256" key="3">
    <source>
        <dbReference type="ARBA" id="ARBA00023163"/>
    </source>
</evidence>
<dbReference type="CDD" id="cd00090">
    <property type="entry name" value="HTH_ARSR"/>
    <property type="match status" value="1"/>
</dbReference>
<dbReference type="GO" id="GO:0003677">
    <property type="term" value="F:DNA binding"/>
    <property type="evidence" value="ECO:0007669"/>
    <property type="project" value="UniProtKB-KW"/>
</dbReference>
<evidence type="ECO:0000256" key="1">
    <source>
        <dbReference type="ARBA" id="ARBA00023015"/>
    </source>
</evidence>
<accession>A0A455SMM3</accession>
<sequence>MSELQQEKGTLSFQKRSQKADRALTQFLALVCSPMRRRMLELLASAETESAIGLSTNEIARNLYLAPSTASEHLNSLAKERLVVAQKQGSSVYYRLTDDPRVRAFLHFLREVDDHYMSSSQRESSLE</sequence>
<dbReference type="EMBL" id="AP019376">
    <property type="protein sequence ID" value="BBH87445.1"/>
    <property type="molecule type" value="Genomic_DNA"/>
</dbReference>
<evidence type="ECO:0000256" key="2">
    <source>
        <dbReference type="ARBA" id="ARBA00023125"/>
    </source>
</evidence>
<dbReference type="Pfam" id="PF01022">
    <property type="entry name" value="HTH_5"/>
    <property type="match status" value="1"/>
</dbReference>
<keyword evidence="2" id="KW-0238">DNA-binding</keyword>
<organism evidence="5">
    <name type="scientific">Thermosporothrix sp. COM3</name>
    <dbReference type="NCBI Taxonomy" id="2490863"/>
    <lineage>
        <taxon>Bacteria</taxon>
        <taxon>Bacillati</taxon>
        <taxon>Chloroflexota</taxon>
        <taxon>Ktedonobacteria</taxon>
        <taxon>Ktedonobacterales</taxon>
        <taxon>Thermosporotrichaceae</taxon>
        <taxon>Thermosporothrix</taxon>
    </lineage>
</organism>
<feature type="domain" description="HTH arsR-type" evidence="4">
    <location>
        <begin position="16"/>
        <end position="120"/>
    </location>
</feature>
<dbReference type="SMART" id="SM00418">
    <property type="entry name" value="HTH_ARSR"/>
    <property type="match status" value="1"/>
</dbReference>
<protein>
    <recommendedName>
        <fullName evidence="4">HTH arsR-type domain-containing protein</fullName>
    </recommendedName>
</protein>
<dbReference type="PROSITE" id="PS50987">
    <property type="entry name" value="HTH_ARSR_2"/>
    <property type="match status" value="1"/>
</dbReference>
<dbReference type="GO" id="GO:0003700">
    <property type="term" value="F:DNA-binding transcription factor activity"/>
    <property type="evidence" value="ECO:0007669"/>
    <property type="project" value="InterPro"/>
</dbReference>
<keyword evidence="3" id="KW-0804">Transcription</keyword>
<reference evidence="5" key="1">
    <citation type="submission" date="2018-12" db="EMBL/GenBank/DDBJ databases">
        <title>Novel natural products biosynthetic potential of the class Ktedonobacteria.</title>
        <authorList>
            <person name="Zheng Y."/>
            <person name="Saitou A."/>
            <person name="Wang C.M."/>
            <person name="Toyoda A."/>
            <person name="Minakuchi Y."/>
            <person name="Sekiguchi Y."/>
            <person name="Ueda K."/>
            <person name="Takano H."/>
            <person name="Sakai Y."/>
            <person name="Yokota A."/>
            <person name="Yabe S."/>
        </authorList>
    </citation>
    <scope>NUCLEOTIDE SEQUENCE</scope>
    <source>
        <strain evidence="5">COM3</strain>
    </source>
</reference>
<evidence type="ECO:0000313" key="5">
    <source>
        <dbReference type="EMBL" id="BBH87445.1"/>
    </source>
</evidence>
<dbReference type="InterPro" id="IPR001845">
    <property type="entry name" value="HTH_ArsR_DNA-bd_dom"/>
</dbReference>
<dbReference type="AlphaFoldDB" id="A0A455SMM3"/>
<dbReference type="SUPFAM" id="SSF46785">
    <property type="entry name" value="Winged helix' DNA-binding domain"/>
    <property type="match status" value="1"/>
</dbReference>
<dbReference type="Gene3D" id="1.10.10.10">
    <property type="entry name" value="Winged helix-like DNA-binding domain superfamily/Winged helix DNA-binding domain"/>
    <property type="match status" value="1"/>
</dbReference>
<dbReference type="InterPro" id="IPR011991">
    <property type="entry name" value="ArsR-like_HTH"/>
</dbReference>
<evidence type="ECO:0000259" key="4">
    <source>
        <dbReference type="PROSITE" id="PS50987"/>
    </source>
</evidence>
<dbReference type="InterPro" id="IPR051011">
    <property type="entry name" value="Metal_resp_trans_reg"/>
</dbReference>
<name>A0A455SMM3_9CHLR</name>